<dbReference type="GO" id="GO:0008270">
    <property type="term" value="F:zinc ion binding"/>
    <property type="evidence" value="ECO:0007669"/>
    <property type="project" value="UniProtKB-KW"/>
</dbReference>
<dbReference type="OrthoDB" id="515401at2759"/>
<dbReference type="CDD" id="cd00202">
    <property type="entry name" value="ZnF_GATA"/>
    <property type="match status" value="1"/>
</dbReference>
<dbReference type="InterPro" id="IPR013088">
    <property type="entry name" value="Znf_NHR/GATA"/>
</dbReference>
<keyword evidence="7" id="KW-0539">Nucleus</keyword>
<feature type="compositionally biased region" description="Polar residues" evidence="9">
    <location>
        <begin position="690"/>
        <end position="708"/>
    </location>
</feature>
<feature type="region of interest" description="Disordered" evidence="9">
    <location>
        <begin position="438"/>
        <end position="585"/>
    </location>
</feature>
<evidence type="ECO:0000256" key="4">
    <source>
        <dbReference type="ARBA" id="ARBA00022833"/>
    </source>
</evidence>
<dbReference type="STRING" id="205917.A0A4Y9YYT4"/>
<dbReference type="EMBL" id="SEOQ01000260">
    <property type="protein sequence ID" value="TFY66289.1"/>
    <property type="molecule type" value="Genomic_DNA"/>
</dbReference>
<dbReference type="PANTHER" id="PTHR10071:SF335">
    <property type="entry name" value="IRON-SENSING TRANSCRIPTIONAL REPRESSOR-RELATED"/>
    <property type="match status" value="1"/>
</dbReference>
<evidence type="ECO:0000256" key="8">
    <source>
        <dbReference type="PROSITE-ProRule" id="PRU00094"/>
    </source>
</evidence>
<protein>
    <recommendedName>
        <fullName evidence="10">GATA-type domain-containing protein</fullName>
    </recommendedName>
</protein>
<proteinExistence type="predicted"/>
<dbReference type="GO" id="GO:0045944">
    <property type="term" value="P:positive regulation of transcription by RNA polymerase II"/>
    <property type="evidence" value="ECO:0007669"/>
    <property type="project" value="TreeGrafter"/>
</dbReference>
<dbReference type="Pfam" id="PF00320">
    <property type="entry name" value="GATA"/>
    <property type="match status" value="1"/>
</dbReference>
<evidence type="ECO:0000256" key="9">
    <source>
        <dbReference type="SAM" id="MobiDB-lite"/>
    </source>
</evidence>
<evidence type="ECO:0000256" key="2">
    <source>
        <dbReference type="ARBA" id="ARBA00022723"/>
    </source>
</evidence>
<feature type="compositionally biased region" description="Low complexity" evidence="9">
    <location>
        <begin position="777"/>
        <end position="796"/>
    </location>
</feature>
<feature type="domain" description="GATA-type" evidence="10">
    <location>
        <begin position="470"/>
        <end position="492"/>
    </location>
</feature>
<feature type="compositionally biased region" description="Pro residues" evidence="9">
    <location>
        <begin position="456"/>
        <end position="467"/>
    </location>
</feature>
<name>A0A4Y9YYT4_9AGAM</name>
<feature type="region of interest" description="Disordered" evidence="9">
    <location>
        <begin position="774"/>
        <end position="826"/>
    </location>
</feature>
<feature type="region of interest" description="Disordered" evidence="9">
    <location>
        <begin position="88"/>
        <end position="156"/>
    </location>
</feature>
<keyword evidence="4" id="KW-0862">Zinc</keyword>
<dbReference type="GO" id="GO:0000981">
    <property type="term" value="F:DNA-binding transcription factor activity, RNA polymerase II-specific"/>
    <property type="evidence" value="ECO:0007669"/>
    <property type="project" value="TreeGrafter"/>
</dbReference>
<keyword evidence="12" id="KW-1185">Reference proteome</keyword>
<dbReference type="SMART" id="SM00401">
    <property type="entry name" value="ZnF_GATA"/>
    <property type="match status" value="1"/>
</dbReference>
<dbReference type="Proteomes" id="UP000298327">
    <property type="component" value="Unassembled WGS sequence"/>
</dbReference>
<evidence type="ECO:0000313" key="11">
    <source>
        <dbReference type="EMBL" id="TFY66289.1"/>
    </source>
</evidence>
<feature type="compositionally biased region" description="Basic residues" evidence="9">
    <location>
        <begin position="536"/>
        <end position="552"/>
    </location>
</feature>
<evidence type="ECO:0000256" key="5">
    <source>
        <dbReference type="ARBA" id="ARBA00023015"/>
    </source>
</evidence>
<comment type="caution">
    <text evidence="11">The sequence shown here is derived from an EMBL/GenBank/DDBJ whole genome shotgun (WGS) entry which is preliminary data.</text>
</comment>
<feature type="compositionally biased region" description="Basic and acidic residues" evidence="9">
    <location>
        <begin position="570"/>
        <end position="583"/>
    </location>
</feature>
<evidence type="ECO:0000256" key="3">
    <source>
        <dbReference type="ARBA" id="ARBA00022771"/>
    </source>
</evidence>
<dbReference type="InterPro" id="IPR000679">
    <property type="entry name" value="Znf_GATA"/>
</dbReference>
<feature type="compositionally biased region" description="Polar residues" evidence="9">
    <location>
        <begin position="107"/>
        <end position="119"/>
    </location>
</feature>
<dbReference type="PROSITE" id="PS50114">
    <property type="entry name" value="GATA_ZN_FINGER_2"/>
    <property type="match status" value="2"/>
</dbReference>
<dbReference type="InterPro" id="IPR039355">
    <property type="entry name" value="Transcription_factor_GATA"/>
</dbReference>
<gene>
    <name evidence="11" type="ORF">EVG20_g4793</name>
</gene>
<dbReference type="Gene3D" id="3.30.50.10">
    <property type="entry name" value="Erythroid Transcription Factor GATA-1, subunit A"/>
    <property type="match status" value="2"/>
</dbReference>
<evidence type="ECO:0000256" key="6">
    <source>
        <dbReference type="ARBA" id="ARBA00023163"/>
    </source>
</evidence>
<accession>A0A4Y9YYT4</accession>
<keyword evidence="3 8" id="KW-0863">Zinc-finger</keyword>
<organism evidence="11 12">
    <name type="scientific">Dentipellis fragilis</name>
    <dbReference type="NCBI Taxonomy" id="205917"/>
    <lineage>
        <taxon>Eukaryota</taxon>
        <taxon>Fungi</taxon>
        <taxon>Dikarya</taxon>
        <taxon>Basidiomycota</taxon>
        <taxon>Agaricomycotina</taxon>
        <taxon>Agaricomycetes</taxon>
        <taxon>Russulales</taxon>
        <taxon>Hericiaceae</taxon>
        <taxon>Dentipellis</taxon>
    </lineage>
</organism>
<feature type="region of interest" description="Disordered" evidence="9">
    <location>
        <begin position="687"/>
        <end position="715"/>
    </location>
</feature>
<keyword evidence="6" id="KW-0804">Transcription</keyword>
<dbReference type="PROSITE" id="PS00344">
    <property type="entry name" value="GATA_ZN_FINGER_1"/>
    <property type="match status" value="1"/>
</dbReference>
<dbReference type="GO" id="GO:0000122">
    <property type="term" value="P:negative regulation of transcription by RNA polymerase II"/>
    <property type="evidence" value="ECO:0007669"/>
    <property type="project" value="TreeGrafter"/>
</dbReference>
<feature type="compositionally biased region" description="Basic residues" evidence="9">
    <location>
        <begin position="476"/>
        <end position="495"/>
    </location>
</feature>
<feature type="compositionally biased region" description="Acidic residues" evidence="9">
    <location>
        <begin position="556"/>
        <end position="566"/>
    </location>
</feature>
<keyword evidence="2" id="KW-0479">Metal-binding</keyword>
<evidence type="ECO:0000256" key="1">
    <source>
        <dbReference type="ARBA" id="ARBA00004123"/>
    </source>
</evidence>
<sequence>MTPMARARVHPSTEPLPTAPSQVLPPAPIAAPLRPPSGVEMATASRSVMLATRGSGQDPIALACHPSTSLPQHFSYLIGLYWRARHTPRPPSLAQGQGTGRPPLGKTPSTTVNVSSGAPSPQAADGKQQSPSATSPLPPLPQLIHNQPPAQGENAAPASLHLAGTCPGDGRCDGTGGTSACSGCPTFNNNLNTRVELGNGEHVHEHVIGNGNMPPMNAPGITDPAFMVQGTSAVPGEPQQAESPTPANGSVGKGGRRAAVGALSCANCGTSTTPLWRRDDVGNNICNACGACLYSTLILGSYFPLLEGAHSHVRSRLWAKLSRYPRGGRRRNGRCPGTCLASFVLLASHPLRWTAAAFSGEDECVFGRHTPPCPVTADVSDDIRQPPSNQIVDDVVKLSDKTAVVHCSLLPLLHLYPLCFLARIRRHQLTVTSVFPIRSSAPPLRPDPRLPASCKLPPPPFPSPPSRPAGLYLKLHGTHRPNSMKKSVIKRRKRVPAAGPTGRLSDQAAAEALVSVGRVQDRAEGEDDDDEEPQTKRKRTRKPRGSASKRRKTGDDEGDEDAEAEGAESSGREGRDRSRESQRQAHAQWLEMHVDPAIQAQGQPRPSSSHGALGAGIERAPSVARMHAFPGAPSPMHHSGLELPPLNAAIAASGGDMVMSMTGPGTGARGAYPAPLPVHGPAHVLGHSHPASSYLRSSSTAPSRTHSPLSGPAVPAYGLTGPGRHSPVQALVPSPGELERHYVELLEQRRGLIEMLERTERYMAGVKRGIEEMRAAEGSPKQQPQQQQQPGAEQPPASVPLQRSASGERRESVWQVQGAPLDAMRE</sequence>
<feature type="compositionally biased region" description="Pro residues" evidence="9">
    <location>
        <begin position="23"/>
        <end position="32"/>
    </location>
</feature>
<dbReference type="PANTHER" id="PTHR10071">
    <property type="entry name" value="TRANSCRIPTION FACTOR GATA FAMILY MEMBER"/>
    <property type="match status" value="1"/>
</dbReference>
<keyword evidence="5" id="KW-0805">Transcription regulation</keyword>
<evidence type="ECO:0000313" key="12">
    <source>
        <dbReference type="Proteomes" id="UP000298327"/>
    </source>
</evidence>
<comment type="subcellular location">
    <subcellularLocation>
        <location evidence="1">Nucleus</location>
    </subcellularLocation>
</comment>
<dbReference type="GO" id="GO:0005634">
    <property type="term" value="C:nucleus"/>
    <property type="evidence" value="ECO:0007669"/>
    <property type="project" value="UniProtKB-SubCell"/>
</dbReference>
<dbReference type="SUPFAM" id="SSF57716">
    <property type="entry name" value="Glucocorticoid receptor-like (DNA-binding domain)"/>
    <property type="match status" value="1"/>
</dbReference>
<dbReference type="GO" id="GO:0000978">
    <property type="term" value="F:RNA polymerase II cis-regulatory region sequence-specific DNA binding"/>
    <property type="evidence" value="ECO:0007669"/>
    <property type="project" value="TreeGrafter"/>
</dbReference>
<evidence type="ECO:0000256" key="7">
    <source>
        <dbReference type="ARBA" id="ARBA00023242"/>
    </source>
</evidence>
<feature type="region of interest" description="Disordered" evidence="9">
    <location>
        <begin position="233"/>
        <end position="254"/>
    </location>
</feature>
<feature type="region of interest" description="Disordered" evidence="9">
    <location>
        <begin position="1"/>
        <end position="32"/>
    </location>
</feature>
<dbReference type="PRINTS" id="PR00619">
    <property type="entry name" value="GATAZNFINGER"/>
</dbReference>
<reference evidence="11 12" key="1">
    <citation type="submission" date="2019-02" db="EMBL/GenBank/DDBJ databases">
        <title>Genome sequencing of the rare red list fungi Dentipellis fragilis.</title>
        <authorList>
            <person name="Buettner E."/>
            <person name="Kellner H."/>
        </authorList>
    </citation>
    <scope>NUCLEOTIDE SEQUENCE [LARGE SCALE GENOMIC DNA]</scope>
    <source>
        <strain evidence="11 12">DSM 105465</strain>
    </source>
</reference>
<evidence type="ECO:0000259" key="10">
    <source>
        <dbReference type="PROSITE" id="PS50114"/>
    </source>
</evidence>
<dbReference type="AlphaFoldDB" id="A0A4Y9YYT4"/>
<feature type="domain" description="GATA-type" evidence="10">
    <location>
        <begin position="259"/>
        <end position="290"/>
    </location>
</feature>